<evidence type="ECO:0000313" key="2">
    <source>
        <dbReference type="Proteomes" id="UP000252517"/>
    </source>
</evidence>
<protein>
    <submittedName>
        <fullName evidence="1">Uncharacterized protein</fullName>
    </submittedName>
</protein>
<dbReference type="Proteomes" id="UP000252517">
    <property type="component" value="Unassembled WGS sequence"/>
</dbReference>
<reference evidence="1 2" key="1">
    <citation type="submission" date="2014-07" db="EMBL/GenBank/DDBJ databases">
        <title>Draft genome sequence of Thalassospira profundimaris S25-3-2.</title>
        <authorList>
            <person name="Lai Q."/>
            <person name="Shao Z."/>
        </authorList>
    </citation>
    <scope>NUCLEOTIDE SEQUENCE [LARGE SCALE GENOMIC DNA]</scope>
    <source>
        <strain evidence="1 2">S25-3-2</strain>
    </source>
</reference>
<organism evidence="1 2">
    <name type="scientific">Thalassospira profundimaris</name>
    <dbReference type="NCBI Taxonomy" id="502049"/>
    <lineage>
        <taxon>Bacteria</taxon>
        <taxon>Pseudomonadati</taxon>
        <taxon>Pseudomonadota</taxon>
        <taxon>Alphaproteobacteria</taxon>
        <taxon>Rhodospirillales</taxon>
        <taxon>Thalassospiraceae</taxon>
        <taxon>Thalassospira</taxon>
    </lineage>
</organism>
<comment type="caution">
    <text evidence="1">The sequence shown here is derived from an EMBL/GenBank/DDBJ whole genome shotgun (WGS) entry which is preliminary data.</text>
</comment>
<sequence>MPVSGGPCFCVVLHGVSLLLLKHHAMRRDSIPVQDCGFVILACLDLMISQNSFVNLLKYINFIKFQGGIAKNFIAANEKMNQIRF</sequence>
<dbReference type="EMBL" id="JPWH01000005">
    <property type="protein sequence ID" value="RCK51716.1"/>
    <property type="molecule type" value="Genomic_DNA"/>
</dbReference>
<accession>A0A367XDG6</accession>
<proteinExistence type="predicted"/>
<evidence type="ECO:0000313" key="1">
    <source>
        <dbReference type="EMBL" id="RCK51716.1"/>
    </source>
</evidence>
<gene>
    <name evidence="1" type="ORF">TH25_08555</name>
</gene>
<dbReference type="AlphaFoldDB" id="A0A367XDG6"/>
<name>A0A367XDG6_9PROT</name>